<evidence type="ECO:0000313" key="1">
    <source>
        <dbReference type="Proteomes" id="UP000504618"/>
    </source>
</evidence>
<dbReference type="GeneID" id="112459460"/>
<dbReference type="Proteomes" id="UP000504618">
    <property type="component" value="Unplaced"/>
</dbReference>
<sequence>MPLPTDMGAKLLRQMVLAGMADLKEDQDKAKWKYALENTIRNGGTCVHAFFVRSTENQSGIGGL</sequence>
<keyword evidence="1" id="KW-1185">Reference proteome</keyword>
<protein>
    <submittedName>
        <fullName evidence="2">Uncharacterized protein LOC112459460 isoform X1</fullName>
    </submittedName>
</protein>
<name>A0A6J1QDD0_9HYME</name>
<organism evidence="1 2">
    <name type="scientific">Temnothorax curvispinosus</name>
    <dbReference type="NCBI Taxonomy" id="300111"/>
    <lineage>
        <taxon>Eukaryota</taxon>
        <taxon>Metazoa</taxon>
        <taxon>Ecdysozoa</taxon>
        <taxon>Arthropoda</taxon>
        <taxon>Hexapoda</taxon>
        <taxon>Insecta</taxon>
        <taxon>Pterygota</taxon>
        <taxon>Neoptera</taxon>
        <taxon>Endopterygota</taxon>
        <taxon>Hymenoptera</taxon>
        <taxon>Apocrita</taxon>
        <taxon>Aculeata</taxon>
        <taxon>Formicoidea</taxon>
        <taxon>Formicidae</taxon>
        <taxon>Myrmicinae</taxon>
        <taxon>Temnothorax</taxon>
    </lineage>
</organism>
<accession>A0A6J1QDD0</accession>
<reference evidence="2" key="1">
    <citation type="submission" date="2025-08" db="UniProtKB">
        <authorList>
            <consortium name="RefSeq"/>
        </authorList>
    </citation>
    <scope>IDENTIFICATION</scope>
    <source>
        <tissue evidence="2">Whole body</tissue>
    </source>
</reference>
<gene>
    <name evidence="2" type="primary">LOC112459460</name>
</gene>
<dbReference type="AlphaFoldDB" id="A0A6J1QDD0"/>
<evidence type="ECO:0000313" key="2">
    <source>
        <dbReference type="RefSeq" id="XP_024879331.1"/>
    </source>
</evidence>
<proteinExistence type="predicted"/>
<dbReference type="RefSeq" id="XP_024879331.1">
    <property type="nucleotide sequence ID" value="XM_025023563.1"/>
</dbReference>